<dbReference type="EMBL" id="JPRH01000008">
    <property type="protein sequence ID" value="KFF10887.1"/>
    <property type="molecule type" value="Genomic_DNA"/>
</dbReference>
<dbReference type="Gene3D" id="2.60.40.10">
    <property type="entry name" value="Immunoglobulins"/>
    <property type="match status" value="1"/>
</dbReference>
<dbReference type="AlphaFoldDB" id="A0A086A2H3"/>
<evidence type="ECO:0000313" key="1">
    <source>
        <dbReference type="EMBL" id="KFF10887.1"/>
    </source>
</evidence>
<comment type="caution">
    <text evidence="1">The sequence shown here is derived from an EMBL/GenBank/DDBJ whole genome shotgun (WGS) entry which is preliminary data.</text>
</comment>
<sequence>MNKQLSGISALSSISTQYRKFSKGQYIEHTQFNEFLDFFEDQDRLSRVMLQGVGIVCGLKPNLTYANKLLSSIQLSQGAALTTDGDLLTLNTTSEVSKDLYVSDLKTINIESKNYTHFKAYDNFKVGYPAFYENNGRGEQVELWELATAQEAHSDFQPIRNLSNIEEKYLLLYLENYEKEVKPCKGVDCDNHGVQQIRNLKVLVTTTKGIANILGDDFLPMPDPVDGTIPPKIKDLIQPHPLFIEDVLRPDKQERVIVDHLIVNNGVEKKISSADLKDLYITALEKNNYGEFVFEKINKISEIIGGQGVNHAMFKNVLQQCLDQQFGFQYAYDVVKDLMETYSEIIKLLPKSFTKDFPDLSSFPKHIMLGKLASGILLDSFRHQFYNSPVLDDQKAAQRVKVLVNRFVLQTQNFRYSTSFEEAAKIKIIPSQKLNPLSNKAIPFYYQSTKDLLKTWNFDKTGNRSYQDNLGYGIDFFSPNTQISDDPLHFNIDKNSFYNIEGHQGMLYEEAFQQIKEIKDKQQLGFDVMVLSLGELVDNKDLFKAYFNDYVAEHSGLEHKRGVERGGTFIMVYETIGRDARVIADFSLPYICCTPKIDIKLSLPGTVICAEADHLPFTVIPVNGEVKAVVDTVLNGGVEMFNGKYFFNPQKVDKSLHDKEITFTVNGKPTNCSIKVISEPKVNIVAASVVYPDGNSGEVTVNFTVSGQNFTDYNYSWDFWDNGGWVTLKPNARGFVSYTFHNLIPTRIPTIRVQVDGGGCSQDIAISDWYEAQVQLSLPKEKDVICSESALTPFEVSPADGEVKAVVNTSLNGGVEMLNGKYFFNPKKVDKSLHGQVIHFTVNGQSTNCSIKVITQPAVTVVVKSVDYPSGSSNETVIHFKVSQQIGQDFMNYDYSWNFGDYGNQSPVNPDSDGNVICKLYNVNPKNIPVIKVMVSNGDCNQTISLSNWYDPPSVPTVVINSIKFPKGNCCEDIPSAVLAEVEGDKNVSASQGSFTLQGKGSGALNLDYSWFQTYSDNGKTLVLDVSNEEIVKVTGLYTGSYEFQFMVIDADTGVFDAKTVKVNISR</sequence>
<protein>
    <recommendedName>
        <fullName evidence="3">PKD domain-containing protein</fullName>
    </recommendedName>
</protein>
<gene>
    <name evidence="1" type="ORF">IW15_17065</name>
</gene>
<dbReference type="eggNOG" id="COG0419">
    <property type="taxonomic scope" value="Bacteria"/>
</dbReference>
<name>A0A086A2H3_9FLAO</name>
<dbReference type="RefSeq" id="WP_034713633.1">
    <property type="nucleotide sequence ID" value="NZ_JPRH01000008.1"/>
</dbReference>
<dbReference type="InterPro" id="IPR013783">
    <property type="entry name" value="Ig-like_fold"/>
</dbReference>
<dbReference type="eggNOG" id="COG3291">
    <property type="taxonomic scope" value="Bacteria"/>
</dbReference>
<dbReference type="OrthoDB" id="596204at2"/>
<proteinExistence type="predicted"/>
<organism evidence="1 2">
    <name type="scientific">Chryseobacterium soli</name>
    <dbReference type="NCBI Taxonomy" id="445961"/>
    <lineage>
        <taxon>Bacteria</taxon>
        <taxon>Pseudomonadati</taxon>
        <taxon>Bacteroidota</taxon>
        <taxon>Flavobacteriia</taxon>
        <taxon>Flavobacteriales</taxon>
        <taxon>Weeksellaceae</taxon>
        <taxon>Chryseobacterium group</taxon>
        <taxon>Chryseobacterium</taxon>
    </lineage>
</organism>
<evidence type="ECO:0000313" key="2">
    <source>
        <dbReference type="Proteomes" id="UP000028705"/>
    </source>
</evidence>
<accession>A0A086A2H3</accession>
<dbReference type="Proteomes" id="UP000028705">
    <property type="component" value="Unassembled WGS sequence"/>
</dbReference>
<evidence type="ECO:0008006" key="3">
    <source>
        <dbReference type="Google" id="ProtNLM"/>
    </source>
</evidence>
<reference evidence="1 2" key="1">
    <citation type="submission" date="2014-07" db="EMBL/GenBank/DDBJ databases">
        <title>Genome of Chryseobacterium soli DSM 19298.</title>
        <authorList>
            <person name="Stropko S.J."/>
            <person name="Pipes S.E."/>
            <person name="Newman J."/>
        </authorList>
    </citation>
    <scope>NUCLEOTIDE SEQUENCE [LARGE SCALE GENOMIC DNA]</scope>
    <source>
        <strain evidence="1 2">DSM 19298</strain>
    </source>
</reference>
<keyword evidence="2" id="KW-1185">Reference proteome</keyword>
<dbReference type="STRING" id="445961.IW15_17065"/>